<dbReference type="Gene3D" id="2.40.160.20">
    <property type="match status" value="1"/>
</dbReference>
<dbReference type="EMBL" id="CP120627">
    <property type="protein sequence ID" value="WEW55799.1"/>
    <property type="molecule type" value="Genomic_DNA"/>
</dbReference>
<organism evidence="1 2">
    <name type="scientific">Emydomyces testavorans</name>
    <dbReference type="NCBI Taxonomy" id="2070801"/>
    <lineage>
        <taxon>Eukaryota</taxon>
        <taxon>Fungi</taxon>
        <taxon>Dikarya</taxon>
        <taxon>Ascomycota</taxon>
        <taxon>Pezizomycotina</taxon>
        <taxon>Eurotiomycetes</taxon>
        <taxon>Eurotiomycetidae</taxon>
        <taxon>Onygenales</taxon>
        <taxon>Nannizziopsiaceae</taxon>
        <taxon>Emydomyces</taxon>
    </lineage>
</organism>
<dbReference type="Proteomes" id="UP001219355">
    <property type="component" value="Chromosome 1"/>
</dbReference>
<reference evidence="1" key="1">
    <citation type="submission" date="2023-03" db="EMBL/GenBank/DDBJ databases">
        <title>Emydomyces testavorans Genome Sequence.</title>
        <authorList>
            <person name="Hoyer L."/>
        </authorList>
    </citation>
    <scope>NUCLEOTIDE SEQUENCE</scope>
    <source>
        <strain evidence="1">16-2883</strain>
    </source>
</reference>
<evidence type="ECO:0000313" key="2">
    <source>
        <dbReference type="Proteomes" id="UP001219355"/>
    </source>
</evidence>
<dbReference type="Pfam" id="PF11578">
    <property type="entry name" value="DUF3237"/>
    <property type="match status" value="1"/>
</dbReference>
<keyword evidence="2" id="KW-1185">Reference proteome</keyword>
<accession>A0AAF0IIG5</accession>
<name>A0AAF0IIG5_9EURO</name>
<dbReference type="AlphaFoldDB" id="A0AAF0IIG5"/>
<protein>
    <submittedName>
        <fullName evidence="1">Uncharacterized protein</fullName>
    </submittedName>
</protein>
<evidence type="ECO:0000313" key="1">
    <source>
        <dbReference type="EMBL" id="WEW55799.1"/>
    </source>
</evidence>
<sequence>MVGGSVKSEPGFSPAFNGEFVGSGNDYIHVDPDGKHFRLDAHAVIRAYDGASVYLHYTGVVNVTPELSAIMSGQSESVVTPFGDSFTHFTFETGDERYAFLECGVFVGAGHFIYEKGQLPVVEYKVSKVTMQETEV</sequence>
<gene>
    <name evidence="1" type="ORF">PRK78_001232</name>
</gene>
<proteinExistence type="predicted"/>